<reference evidence="9 10" key="1">
    <citation type="submission" date="2019-08" db="EMBL/GenBank/DDBJ databases">
        <title>In-depth cultivation of the pig gut microbiome towards novel bacterial diversity and tailored functional studies.</title>
        <authorList>
            <person name="Wylensek D."/>
            <person name="Hitch T.C.A."/>
            <person name="Clavel T."/>
        </authorList>
    </citation>
    <scope>NUCLEOTIDE SEQUENCE [LARGE SCALE GENOMIC DNA]</scope>
    <source>
        <strain evidence="9 10">WB03_NA08</strain>
    </source>
</reference>
<evidence type="ECO:0000313" key="10">
    <source>
        <dbReference type="Proteomes" id="UP000470875"/>
    </source>
</evidence>
<dbReference type="InterPro" id="IPR052347">
    <property type="entry name" value="Isochorismatase_Nicotinamidase"/>
</dbReference>
<keyword evidence="10" id="KW-1185">Reference proteome</keyword>
<proteinExistence type="inferred from homology"/>
<protein>
    <recommendedName>
        <fullName evidence="6">nicotinamidase</fullName>
        <ecNumber evidence="6">3.5.1.19</ecNumber>
    </recommendedName>
    <alternativeName>
        <fullName evidence="7">Nicotinamide deamidase</fullName>
    </alternativeName>
</protein>
<keyword evidence="2" id="KW-0662">Pyridine nucleotide biosynthesis</keyword>
<feature type="domain" description="Isochorismatase-like" evidence="8">
    <location>
        <begin position="4"/>
        <end position="188"/>
    </location>
</feature>
<evidence type="ECO:0000256" key="5">
    <source>
        <dbReference type="ARBA" id="ARBA00037900"/>
    </source>
</evidence>
<evidence type="ECO:0000256" key="2">
    <source>
        <dbReference type="ARBA" id="ARBA00022642"/>
    </source>
</evidence>
<dbReference type="RefSeq" id="WP_154546181.1">
    <property type="nucleotide sequence ID" value="NZ_VULO01000013.1"/>
</dbReference>
<evidence type="ECO:0000259" key="8">
    <source>
        <dbReference type="Pfam" id="PF00857"/>
    </source>
</evidence>
<dbReference type="Gene3D" id="3.40.50.850">
    <property type="entry name" value="Isochorismatase-like"/>
    <property type="match status" value="1"/>
</dbReference>
<accession>A0A6N7W7D7</accession>
<dbReference type="GO" id="GO:0008936">
    <property type="term" value="F:nicotinamidase activity"/>
    <property type="evidence" value="ECO:0007669"/>
    <property type="project" value="UniProtKB-EC"/>
</dbReference>
<keyword evidence="4" id="KW-0378">Hydrolase</keyword>
<keyword evidence="3" id="KW-0479">Metal-binding</keyword>
<dbReference type="PANTHER" id="PTHR11080">
    <property type="entry name" value="PYRAZINAMIDASE/NICOTINAMIDASE"/>
    <property type="match status" value="1"/>
</dbReference>
<dbReference type="EMBL" id="VULO01000013">
    <property type="protein sequence ID" value="MSS85165.1"/>
    <property type="molecule type" value="Genomic_DNA"/>
</dbReference>
<comment type="similarity">
    <text evidence="1">Belongs to the isochorismatase family.</text>
</comment>
<evidence type="ECO:0000256" key="7">
    <source>
        <dbReference type="ARBA" id="ARBA00043224"/>
    </source>
</evidence>
<evidence type="ECO:0000256" key="4">
    <source>
        <dbReference type="ARBA" id="ARBA00022801"/>
    </source>
</evidence>
<sequence>MSRALLIVDVQPTFCEEGALPIDGGNACAERIADYVARHGDEYDLIITTQDWHIDPGSHFSDNPDYKDTWPPHGVAGTEEAELHRAINGIPRDYCVKKGAYAAAYSGFEGETPDGTTLAEVFMDEAVDQVDVVGLALSHCVKETALDAVRLKGVRVRVLLDLTEPVSPESGQEAIEAMRKSGVTLVGSAA</sequence>
<gene>
    <name evidence="9" type="ORF">FYJ24_10425</name>
</gene>
<dbReference type="Pfam" id="PF00857">
    <property type="entry name" value="Isochorismatase"/>
    <property type="match status" value="1"/>
</dbReference>
<dbReference type="Proteomes" id="UP000470875">
    <property type="component" value="Unassembled WGS sequence"/>
</dbReference>
<organism evidence="9 10">
    <name type="scientific">Scrofimicrobium canadense</name>
    <dbReference type="NCBI Taxonomy" id="2652290"/>
    <lineage>
        <taxon>Bacteria</taxon>
        <taxon>Bacillati</taxon>
        <taxon>Actinomycetota</taxon>
        <taxon>Actinomycetes</taxon>
        <taxon>Actinomycetales</taxon>
        <taxon>Actinomycetaceae</taxon>
        <taxon>Scrofimicrobium</taxon>
    </lineage>
</organism>
<evidence type="ECO:0000256" key="3">
    <source>
        <dbReference type="ARBA" id="ARBA00022723"/>
    </source>
</evidence>
<dbReference type="InterPro" id="IPR000868">
    <property type="entry name" value="Isochorismatase-like_dom"/>
</dbReference>
<comment type="pathway">
    <text evidence="5">Cofactor biosynthesis; nicotinate biosynthesis; nicotinate from nicotinamide: step 1/1.</text>
</comment>
<comment type="caution">
    <text evidence="9">The sequence shown here is derived from an EMBL/GenBank/DDBJ whole genome shotgun (WGS) entry which is preliminary data.</text>
</comment>
<dbReference type="PANTHER" id="PTHR11080:SF2">
    <property type="entry name" value="LD05707P"/>
    <property type="match status" value="1"/>
</dbReference>
<evidence type="ECO:0000313" key="9">
    <source>
        <dbReference type="EMBL" id="MSS85165.1"/>
    </source>
</evidence>
<dbReference type="InterPro" id="IPR036380">
    <property type="entry name" value="Isochorismatase-like_sf"/>
</dbReference>
<dbReference type="EC" id="3.5.1.19" evidence="6"/>
<evidence type="ECO:0000256" key="1">
    <source>
        <dbReference type="ARBA" id="ARBA00006336"/>
    </source>
</evidence>
<dbReference type="SUPFAM" id="SSF52499">
    <property type="entry name" value="Isochorismatase-like hydrolases"/>
    <property type="match status" value="1"/>
</dbReference>
<dbReference type="GO" id="GO:0046872">
    <property type="term" value="F:metal ion binding"/>
    <property type="evidence" value="ECO:0007669"/>
    <property type="project" value="UniProtKB-KW"/>
</dbReference>
<name>A0A6N7W7D7_9ACTO</name>
<evidence type="ECO:0000256" key="6">
    <source>
        <dbReference type="ARBA" id="ARBA00039017"/>
    </source>
</evidence>
<dbReference type="GO" id="GO:0019363">
    <property type="term" value="P:pyridine nucleotide biosynthetic process"/>
    <property type="evidence" value="ECO:0007669"/>
    <property type="project" value="UniProtKB-KW"/>
</dbReference>
<dbReference type="AlphaFoldDB" id="A0A6N7W7D7"/>